<dbReference type="AlphaFoldDB" id="A0A821W3A7"/>
<feature type="chain" id="PRO_5032615083" description="Peptidase M12A domain-containing protein" evidence="2">
    <location>
        <begin position="19"/>
        <end position="207"/>
    </location>
</feature>
<dbReference type="InterPro" id="IPR001506">
    <property type="entry name" value="Peptidase_M12A"/>
</dbReference>
<accession>A0A821W3A7</accession>
<sequence length="207" mass="24004">MSTFYLIFLFSNFILVKCKIESFDDELLPQRNFVYWPNATVPFYINSDHFDAEQSLSILSSLSLFAFKTCLKFAPVMAEPVNHHVLLIENPNGRRKCDVNNEAHSFEEPHRLTLGYECLKSPDIDMMIMRALGFPFEHNRASRDVFIDVQFENIESDTNLIVVSSDHLAIFKNQKTRTRFTALVHSPKDCTKLRVYTQRGKISSDKQ</sequence>
<dbReference type="SUPFAM" id="SSF55486">
    <property type="entry name" value="Metalloproteases ('zincins'), catalytic domain"/>
    <property type="match status" value="1"/>
</dbReference>
<gene>
    <name evidence="4" type="ORF">PMACD_LOCUS12899</name>
</gene>
<comment type="cofactor">
    <cofactor evidence="1">
        <name>Zn(2+)</name>
        <dbReference type="ChEBI" id="CHEBI:29105"/>
    </cofactor>
</comment>
<dbReference type="OrthoDB" id="291007at2759"/>
<evidence type="ECO:0000313" key="5">
    <source>
        <dbReference type="Proteomes" id="UP000663880"/>
    </source>
</evidence>
<dbReference type="GO" id="GO:0006508">
    <property type="term" value="P:proteolysis"/>
    <property type="evidence" value="ECO:0007669"/>
    <property type="project" value="InterPro"/>
</dbReference>
<organism evidence="4 5">
    <name type="scientific">Pieris macdunnoughi</name>
    <dbReference type="NCBI Taxonomy" id="345717"/>
    <lineage>
        <taxon>Eukaryota</taxon>
        <taxon>Metazoa</taxon>
        <taxon>Ecdysozoa</taxon>
        <taxon>Arthropoda</taxon>
        <taxon>Hexapoda</taxon>
        <taxon>Insecta</taxon>
        <taxon>Pterygota</taxon>
        <taxon>Neoptera</taxon>
        <taxon>Endopterygota</taxon>
        <taxon>Lepidoptera</taxon>
        <taxon>Glossata</taxon>
        <taxon>Ditrysia</taxon>
        <taxon>Papilionoidea</taxon>
        <taxon>Pieridae</taxon>
        <taxon>Pierinae</taxon>
        <taxon>Pieris</taxon>
    </lineage>
</organism>
<dbReference type="EMBL" id="CAJOBZ010000053">
    <property type="protein sequence ID" value="CAF4919625.1"/>
    <property type="molecule type" value="Genomic_DNA"/>
</dbReference>
<dbReference type="Pfam" id="PF01400">
    <property type="entry name" value="Astacin"/>
    <property type="match status" value="1"/>
</dbReference>
<dbReference type="Gene3D" id="3.40.390.10">
    <property type="entry name" value="Collagenase (Catalytic Domain)"/>
    <property type="match status" value="1"/>
</dbReference>
<evidence type="ECO:0000313" key="4">
    <source>
        <dbReference type="EMBL" id="CAF4919625.1"/>
    </source>
</evidence>
<name>A0A821W3A7_9NEOP</name>
<evidence type="ECO:0000259" key="3">
    <source>
        <dbReference type="Pfam" id="PF01400"/>
    </source>
</evidence>
<keyword evidence="5" id="KW-1185">Reference proteome</keyword>
<evidence type="ECO:0000256" key="2">
    <source>
        <dbReference type="SAM" id="SignalP"/>
    </source>
</evidence>
<evidence type="ECO:0000256" key="1">
    <source>
        <dbReference type="ARBA" id="ARBA00001947"/>
    </source>
</evidence>
<dbReference type="GO" id="GO:0004222">
    <property type="term" value="F:metalloendopeptidase activity"/>
    <property type="evidence" value="ECO:0007669"/>
    <property type="project" value="InterPro"/>
</dbReference>
<feature type="signal peptide" evidence="2">
    <location>
        <begin position="1"/>
        <end position="18"/>
    </location>
</feature>
<dbReference type="InterPro" id="IPR024079">
    <property type="entry name" value="MetalloPept_cat_dom_sf"/>
</dbReference>
<comment type="caution">
    <text evidence="4">The sequence shown here is derived from an EMBL/GenBank/DDBJ whole genome shotgun (WGS) entry which is preliminary data.</text>
</comment>
<dbReference type="Proteomes" id="UP000663880">
    <property type="component" value="Unassembled WGS sequence"/>
</dbReference>
<feature type="domain" description="Peptidase M12A" evidence="3">
    <location>
        <begin position="36"/>
        <end position="158"/>
    </location>
</feature>
<reference evidence="4" key="1">
    <citation type="submission" date="2021-02" db="EMBL/GenBank/DDBJ databases">
        <authorList>
            <person name="Steward A R."/>
        </authorList>
    </citation>
    <scope>NUCLEOTIDE SEQUENCE</scope>
</reference>
<proteinExistence type="predicted"/>
<keyword evidence="2" id="KW-0732">Signal</keyword>
<protein>
    <recommendedName>
        <fullName evidence="3">Peptidase M12A domain-containing protein</fullName>
    </recommendedName>
</protein>